<evidence type="ECO:0000313" key="2">
    <source>
        <dbReference type="Proteomes" id="UP000265725"/>
    </source>
</evidence>
<dbReference type="EMBL" id="CP032418">
    <property type="protein sequence ID" value="AYC30330.1"/>
    <property type="molecule type" value="Genomic_DNA"/>
</dbReference>
<keyword evidence="2" id="KW-1185">Reference proteome</keyword>
<dbReference type="Proteomes" id="UP000265725">
    <property type="component" value="Chromosome"/>
</dbReference>
<accession>A0A385YVM4</accession>
<dbReference type="KEGG" id="paek:D3873_10900"/>
<dbReference type="OrthoDB" id="2474144at2"/>
<proteinExistence type="predicted"/>
<dbReference type="RefSeq" id="WP_119884047.1">
    <property type="nucleotide sequence ID" value="NZ_CP032418.1"/>
</dbReference>
<reference evidence="2" key="1">
    <citation type="submission" date="2018-09" db="EMBL/GenBank/DDBJ databases">
        <authorList>
            <person name="Zhu H."/>
        </authorList>
    </citation>
    <scope>NUCLEOTIDE SEQUENCE [LARGE SCALE GENOMIC DNA]</scope>
    <source>
        <strain evidence="2">K2R23-3</strain>
    </source>
</reference>
<name>A0A385YVM4_9BACL</name>
<evidence type="ECO:0000313" key="1">
    <source>
        <dbReference type="EMBL" id="AYC30330.1"/>
    </source>
</evidence>
<sequence length="145" mass="16474">MLLGSIIYLKANPPLEANGISFYPDDKTKRVIEITNFGLANINLENVLVNGNNSENVELGISRTNHMVVGAGLDKDPYITFHKINELEIHPALPLDELNELNEMDDRRIIKHYGLRTFGNEVPEKITIKYTYLFIPYSLDVDVTE</sequence>
<organism evidence="1 2">
    <name type="scientific">Paenisporosarcina cavernae</name>
    <dbReference type="NCBI Taxonomy" id="2320858"/>
    <lineage>
        <taxon>Bacteria</taxon>
        <taxon>Bacillati</taxon>
        <taxon>Bacillota</taxon>
        <taxon>Bacilli</taxon>
        <taxon>Bacillales</taxon>
        <taxon>Caryophanaceae</taxon>
        <taxon>Paenisporosarcina</taxon>
    </lineage>
</organism>
<gene>
    <name evidence="1" type="ORF">D3873_10900</name>
</gene>
<protein>
    <submittedName>
        <fullName evidence="1">Uncharacterized protein</fullName>
    </submittedName>
</protein>
<dbReference type="AlphaFoldDB" id="A0A385YVM4"/>